<keyword evidence="6 13" id="KW-0479">Metal-binding</keyword>
<dbReference type="InterPro" id="IPR045864">
    <property type="entry name" value="aa-tRNA-synth_II/BPL/LPL"/>
</dbReference>
<keyword evidence="16" id="KW-1185">Reference proteome</keyword>
<dbReference type="Pfam" id="PF01409">
    <property type="entry name" value="tRNA-synt_2d"/>
    <property type="match status" value="1"/>
</dbReference>
<proteinExistence type="inferred from homology"/>
<gene>
    <name evidence="13 15" type="primary">pheS</name>
    <name evidence="15" type="ORF">FPZ49_22510</name>
</gene>
<dbReference type="SUPFAM" id="SSF55681">
    <property type="entry name" value="Class II aaRS and biotin synthetases"/>
    <property type="match status" value="1"/>
</dbReference>
<reference evidence="15 16" key="1">
    <citation type="submission" date="2019-07" db="EMBL/GenBank/DDBJ databases">
        <authorList>
            <person name="Kim J."/>
        </authorList>
    </citation>
    <scope>NUCLEOTIDE SEQUENCE [LARGE SCALE GENOMIC DNA]</scope>
    <source>
        <strain evidence="15 16">JC52</strain>
    </source>
</reference>
<comment type="similarity">
    <text evidence="2 13">Belongs to the class-II aminoacyl-tRNA synthetase family. Phe-tRNA synthetase alpha subunit type 1 subfamily.</text>
</comment>
<dbReference type="Gene3D" id="3.30.930.10">
    <property type="entry name" value="Bira Bifunctional Protein, Domain 2"/>
    <property type="match status" value="1"/>
</dbReference>
<accession>A0A559K6A9</accession>
<comment type="subunit">
    <text evidence="3 13">Tetramer of two alpha and two beta subunits.</text>
</comment>
<evidence type="ECO:0000256" key="1">
    <source>
        <dbReference type="ARBA" id="ARBA00004496"/>
    </source>
</evidence>
<evidence type="ECO:0000256" key="5">
    <source>
        <dbReference type="ARBA" id="ARBA00022598"/>
    </source>
</evidence>
<keyword evidence="11 13" id="KW-0030">Aminoacyl-tRNA synthetase</keyword>
<dbReference type="CDD" id="cd00496">
    <property type="entry name" value="PheRS_alpha_core"/>
    <property type="match status" value="1"/>
</dbReference>
<dbReference type="FunFam" id="3.30.930.10:FF:000003">
    <property type="entry name" value="Phenylalanine--tRNA ligase alpha subunit"/>
    <property type="match status" value="1"/>
</dbReference>
<evidence type="ECO:0000256" key="11">
    <source>
        <dbReference type="ARBA" id="ARBA00023146"/>
    </source>
</evidence>
<dbReference type="PANTHER" id="PTHR11538:SF41">
    <property type="entry name" value="PHENYLALANINE--TRNA LIGASE, MITOCHONDRIAL"/>
    <property type="match status" value="1"/>
</dbReference>
<dbReference type="PROSITE" id="PS50862">
    <property type="entry name" value="AA_TRNA_LIGASE_II"/>
    <property type="match status" value="1"/>
</dbReference>
<keyword evidence="4 13" id="KW-0963">Cytoplasm</keyword>
<evidence type="ECO:0000256" key="9">
    <source>
        <dbReference type="ARBA" id="ARBA00022842"/>
    </source>
</evidence>
<dbReference type="AlphaFoldDB" id="A0A559K6A9"/>
<dbReference type="RefSeq" id="WP_144851223.1">
    <property type="nucleotide sequence ID" value="NZ_VNJI01000033.1"/>
</dbReference>
<dbReference type="NCBIfam" id="TIGR00468">
    <property type="entry name" value="pheS"/>
    <property type="match status" value="1"/>
</dbReference>
<evidence type="ECO:0000256" key="4">
    <source>
        <dbReference type="ARBA" id="ARBA00022490"/>
    </source>
</evidence>
<evidence type="ECO:0000259" key="14">
    <source>
        <dbReference type="PROSITE" id="PS50862"/>
    </source>
</evidence>
<evidence type="ECO:0000256" key="8">
    <source>
        <dbReference type="ARBA" id="ARBA00022840"/>
    </source>
</evidence>
<comment type="cofactor">
    <cofactor evidence="13">
        <name>Mg(2+)</name>
        <dbReference type="ChEBI" id="CHEBI:18420"/>
    </cofactor>
    <text evidence="13">Binds 2 magnesium ions per tetramer.</text>
</comment>
<dbReference type="GO" id="GO:0005737">
    <property type="term" value="C:cytoplasm"/>
    <property type="evidence" value="ECO:0007669"/>
    <property type="project" value="UniProtKB-SubCell"/>
</dbReference>
<dbReference type="HAMAP" id="MF_00281">
    <property type="entry name" value="Phe_tRNA_synth_alpha1"/>
    <property type="match status" value="1"/>
</dbReference>
<dbReference type="InterPro" id="IPR010978">
    <property type="entry name" value="tRNA-bd_arm"/>
</dbReference>
<dbReference type="PANTHER" id="PTHR11538">
    <property type="entry name" value="PHENYLALANYL-TRNA SYNTHETASE"/>
    <property type="match status" value="1"/>
</dbReference>
<comment type="caution">
    <text evidence="15">The sequence shown here is derived from an EMBL/GenBank/DDBJ whole genome shotgun (WGS) entry which is preliminary data.</text>
</comment>
<feature type="binding site" evidence="13">
    <location>
        <position position="256"/>
    </location>
    <ligand>
        <name>Mg(2+)</name>
        <dbReference type="ChEBI" id="CHEBI:18420"/>
        <note>shared with beta subunit</note>
    </ligand>
</feature>
<dbReference type="GO" id="GO:0000287">
    <property type="term" value="F:magnesium ion binding"/>
    <property type="evidence" value="ECO:0007669"/>
    <property type="project" value="UniProtKB-UniRule"/>
</dbReference>
<evidence type="ECO:0000256" key="2">
    <source>
        <dbReference type="ARBA" id="ARBA00010207"/>
    </source>
</evidence>
<dbReference type="GO" id="GO:0005524">
    <property type="term" value="F:ATP binding"/>
    <property type="evidence" value="ECO:0007669"/>
    <property type="project" value="UniProtKB-UniRule"/>
</dbReference>
<evidence type="ECO:0000256" key="7">
    <source>
        <dbReference type="ARBA" id="ARBA00022741"/>
    </source>
</evidence>
<evidence type="ECO:0000313" key="16">
    <source>
        <dbReference type="Proteomes" id="UP000317036"/>
    </source>
</evidence>
<comment type="catalytic activity">
    <reaction evidence="12 13">
        <text>tRNA(Phe) + L-phenylalanine + ATP = L-phenylalanyl-tRNA(Phe) + AMP + diphosphate + H(+)</text>
        <dbReference type="Rhea" id="RHEA:19413"/>
        <dbReference type="Rhea" id="RHEA-COMP:9668"/>
        <dbReference type="Rhea" id="RHEA-COMP:9699"/>
        <dbReference type="ChEBI" id="CHEBI:15378"/>
        <dbReference type="ChEBI" id="CHEBI:30616"/>
        <dbReference type="ChEBI" id="CHEBI:33019"/>
        <dbReference type="ChEBI" id="CHEBI:58095"/>
        <dbReference type="ChEBI" id="CHEBI:78442"/>
        <dbReference type="ChEBI" id="CHEBI:78531"/>
        <dbReference type="ChEBI" id="CHEBI:456215"/>
        <dbReference type="EC" id="6.1.1.20"/>
    </reaction>
</comment>
<evidence type="ECO:0000256" key="12">
    <source>
        <dbReference type="ARBA" id="ARBA00049255"/>
    </source>
</evidence>
<organism evidence="15 16">
    <name type="scientific">Paenibacillus cremeus</name>
    <dbReference type="NCBI Taxonomy" id="2163881"/>
    <lineage>
        <taxon>Bacteria</taxon>
        <taxon>Bacillati</taxon>
        <taxon>Bacillota</taxon>
        <taxon>Bacilli</taxon>
        <taxon>Bacillales</taxon>
        <taxon>Paenibacillaceae</taxon>
        <taxon>Paenibacillus</taxon>
    </lineage>
</organism>
<evidence type="ECO:0000313" key="15">
    <source>
        <dbReference type="EMBL" id="TVY07659.1"/>
    </source>
</evidence>
<keyword evidence="9 13" id="KW-0460">Magnesium</keyword>
<dbReference type="Pfam" id="PF02912">
    <property type="entry name" value="Phe_tRNA-synt_N"/>
    <property type="match status" value="1"/>
</dbReference>
<evidence type="ECO:0000256" key="3">
    <source>
        <dbReference type="ARBA" id="ARBA00011209"/>
    </source>
</evidence>
<dbReference type="GO" id="GO:0016740">
    <property type="term" value="F:transferase activity"/>
    <property type="evidence" value="ECO:0007669"/>
    <property type="project" value="UniProtKB-ARBA"/>
</dbReference>
<dbReference type="InterPro" id="IPR004188">
    <property type="entry name" value="Phe-tRNA_ligase_II_N"/>
</dbReference>
<keyword evidence="5 13" id="KW-0436">Ligase</keyword>
<evidence type="ECO:0000256" key="10">
    <source>
        <dbReference type="ARBA" id="ARBA00022917"/>
    </source>
</evidence>
<dbReference type="Proteomes" id="UP000317036">
    <property type="component" value="Unassembled WGS sequence"/>
</dbReference>
<dbReference type="InterPro" id="IPR004529">
    <property type="entry name" value="Phe-tRNA-synth_IIc_asu"/>
</dbReference>
<evidence type="ECO:0000256" key="13">
    <source>
        <dbReference type="HAMAP-Rule" id="MF_00281"/>
    </source>
</evidence>
<keyword evidence="8 13" id="KW-0067">ATP-binding</keyword>
<dbReference type="InterPro" id="IPR006195">
    <property type="entry name" value="aa-tRNA-synth_II"/>
</dbReference>
<feature type="domain" description="Aminoacyl-transfer RNA synthetases class-II family profile" evidence="14">
    <location>
        <begin position="111"/>
        <end position="340"/>
    </location>
</feature>
<evidence type="ECO:0000256" key="6">
    <source>
        <dbReference type="ARBA" id="ARBA00022723"/>
    </source>
</evidence>
<name>A0A559K6A9_9BACL</name>
<dbReference type="GO" id="GO:0004826">
    <property type="term" value="F:phenylalanine-tRNA ligase activity"/>
    <property type="evidence" value="ECO:0007669"/>
    <property type="project" value="UniProtKB-UniRule"/>
</dbReference>
<protein>
    <recommendedName>
        <fullName evidence="13">Phenylalanine--tRNA ligase alpha subunit</fullName>
        <ecNumber evidence="13">6.1.1.20</ecNumber>
    </recommendedName>
    <alternativeName>
        <fullName evidence="13">Phenylalanyl-tRNA synthetase alpha subunit</fullName>
        <shortName evidence="13">PheRS</shortName>
    </alternativeName>
</protein>
<dbReference type="OrthoDB" id="9800719at2"/>
<dbReference type="GO" id="GO:0006432">
    <property type="term" value="P:phenylalanyl-tRNA aminoacylation"/>
    <property type="evidence" value="ECO:0007669"/>
    <property type="project" value="UniProtKB-UniRule"/>
</dbReference>
<dbReference type="SUPFAM" id="SSF46589">
    <property type="entry name" value="tRNA-binding arm"/>
    <property type="match status" value="1"/>
</dbReference>
<dbReference type="InterPro" id="IPR022911">
    <property type="entry name" value="Phe_tRNA_ligase_alpha1_bac"/>
</dbReference>
<sequence length="344" mass="38756">MKERLLSLKEEALSELSQVENQQQLNDLRIKYLGKKGPLTEILRGMGALSAEERPIIGQVANEVRGAIEEVIEAKQADYNAAETNARLAAETIDVTLPGRPAARGAVHPISKVIQEIEDIFVGMGYTVAEGPEVEQDYYNFEALNLPKNHPARDMQDSFYVTDEILMRTHTSPVQVRTMEKMKGEVPVKIICPGRVYRRDDDDATHSHMFTQIEGLVIDKGIRMSDLKGTLLQFVQELFGKNTQIRMRPSFFPFTEPSAEVDVTCAMCGGQGCRVCKHTGWLEILGSGMVHPRVLEMAGYDPEVYSGFAFGLGVERVAMLKYDIEDIRHFYTNDLRFLKQFVHL</sequence>
<dbReference type="InterPro" id="IPR002319">
    <property type="entry name" value="Phenylalanyl-tRNA_Synthase"/>
</dbReference>
<keyword evidence="10 13" id="KW-0648">Protein biosynthesis</keyword>
<comment type="subcellular location">
    <subcellularLocation>
        <location evidence="1 13">Cytoplasm</location>
    </subcellularLocation>
</comment>
<dbReference type="GO" id="GO:0140096">
    <property type="term" value="F:catalytic activity, acting on a protein"/>
    <property type="evidence" value="ECO:0007669"/>
    <property type="project" value="UniProtKB-ARBA"/>
</dbReference>
<dbReference type="EMBL" id="VNJI01000033">
    <property type="protein sequence ID" value="TVY07659.1"/>
    <property type="molecule type" value="Genomic_DNA"/>
</dbReference>
<dbReference type="EC" id="6.1.1.20" evidence="13"/>
<dbReference type="GO" id="GO:0000049">
    <property type="term" value="F:tRNA binding"/>
    <property type="evidence" value="ECO:0007669"/>
    <property type="project" value="InterPro"/>
</dbReference>
<keyword evidence="7 13" id="KW-0547">Nucleotide-binding</keyword>